<dbReference type="Pfam" id="PF03466">
    <property type="entry name" value="LysR_substrate"/>
    <property type="match status" value="1"/>
</dbReference>
<feature type="domain" description="HTH lysR-type" evidence="5">
    <location>
        <begin position="1"/>
        <end position="58"/>
    </location>
</feature>
<keyword evidence="3" id="KW-0238">DNA-binding</keyword>
<dbReference type="RefSeq" id="WP_076032123.1">
    <property type="nucleotide sequence ID" value="NZ_BHGF01000010.1"/>
</dbReference>
<dbReference type="GO" id="GO:0000976">
    <property type="term" value="F:transcription cis-regulatory region binding"/>
    <property type="evidence" value="ECO:0007669"/>
    <property type="project" value="TreeGrafter"/>
</dbReference>
<evidence type="ECO:0000256" key="2">
    <source>
        <dbReference type="ARBA" id="ARBA00023015"/>
    </source>
</evidence>
<gene>
    <name evidence="6" type="ORF">BEN76_02165</name>
    <name evidence="7" type="ORF">RHP80_09240</name>
</gene>
<dbReference type="PANTHER" id="PTHR30126">
    <property type="entry name" value="HTH-TYPE TRANSCRIPTIONAL REGULATOR"/>
    <property type="match status" value="1"/>
</dbReference>
<dbReference type="PROSITE" id="PS50931">
    <property type="entry name" value="HTH_LYSR"/>
    <property type="match status" value="1"/>
</dbReference>
<name>A0A1P8EFB4_9GAMM</name>
<keyword evidence="2" id="KW-0805">Transcription regulation</keyword>
<dbReference type="CDD" id="cd05466">
    <property type="entry name" value="PBP2_LTTR_substrate"/>
    <property type="match status" value="1"/>
</dbReference>
<accession>A0A1P8EFB4</accession>
<reference evidence="7" key="2">
    <citation type="submission" date="2023-09" db="EMBL/GenBank/DDBJ databases">
        <title>Acinetobacter soli.</title>
        <authorList>
            <person name="Kim B."/>
            <person name="Kim D."/>
            <person name="Park D."/>
        </authorList>
    </citation>
    <scope>NUCLEOTIDE SEQUENCE</scope>
    <source>
        <strain evidence="7">2023.05</strain>
    </source>
</reference>
<dbReference type="STRING" id="487316.BEN76_02165"/>
<dbReference type="AlphaFoldDB" id="A0A1P8EFB4"/>
<dbReference type="Proteomes" id="UP000185674">
    <property type="component" value="Chromosome"/>
</dbReference>
<organism evidence="6 8">
    <name type="scientific">Acinetobacter soli</name>
    <dbReference type="NCBI Taxonomy" id="487316"/>
    <lineage>
        <taxon>Bacteria</taxon>
        <taxon>Pseudomonadati</taxon>
        <taxon>Pseudomonadota</taxon>
        <taxon>Gammaproteobacteria</taxon>
        <taxon>Moraxellales</taxon>
        <taxon>Moraxellaceae</taxon>
        <taxon>Acinetobacter</taxon>
    </lineage>
</organism>
<dbReference type="eggNOG" id="COG0583">
    <property type="taxonomic scope" value="Bacteria"/>
</dbReference>
<evidence type="ECO:0000256" key="1">
    <source>
        <dbReference type="ARBA" id="ARBA00009437"/>
    </source>
</evidence>
<dbReference type="Gene3D" id="3.40.190.10">
    <property type="entry name" value="Periplasmic binding protein-like II"/>
    <property type="match status" value="2"/>
</dbReference>
<keyword evidence="4" id="KW-0804">Transcription</keyword>
<dbReference type="SUPFAM" id="SSF53850">
    <property type="entry name" value="Periplasmic binding protein-like II"/>
    <property type="match status" value="1"/>
</dbReference>
<evidence type="ECO:0000256" key="3">
    <source>
        <dbReference type="ARBA" id="ARBA00023125"/>
    </source>
</evidence>
<comment type="similarity">
    <text evidence="1">Belongs to the LysR transcriptional regulatory family.</text>
</comment>
<dbReference type="InterPro" id="IPR000847">
    <property type="entry name" value="LysR_HTH_N"/>
</dbReference>
<dbReference type="FunFam" id="1.10.10.10:FF:000001">
    <property type="entry name" value="LysR family transcriptional regulator"/>
    <property type="match status" value="1"/>
</dbReference>
<dbReference type="EMBL" id="CP016896">
    <property type="protein sequence ID" value="APV34888.1"/>
    <property type="molecule type" value="Genomic_DNA"/>
</dbReference>
<dbReference type="PANTHER" id="PTHR30126:SF77">
    <property type="entry name" value="TRANSCRIPTIONAL REGULATORY PROTEIN"/>
    <property type="match status" value="1"/>
</dbReference>
<dbReference type="GO" id="GO:0003700">
    <property type="term" value="F:DNA-binding transcription factor activity"/>
    <property type="evidence" value="ECO:0007669"/>
    <property type="project" value="InterPro"/>
</dbReference>
<evidence type="ECO:0000256" key="4">
    <source>
        <dbReference type="ARBA" id="ARBA00023163"/>
    </source>
</evidence>
<protein>
    <submittedName>
        <fullName evidence="6">LysR family transcriptional regulator</fullName>
    </submittedName>
</protein>
<dbReference type="Gene3D" id="1.10.10.10">
    <property type="entry name" value="Winged helix-like DNA-binding domain superfamily/Winged helix DNA-binding domain"/>
    <property type="match status" value="1"/>
</dbReference>
<dbReference type="PRINTS" id="PR00039">
    <property type="entry name" value="HTHLYSR"/>
</dbReference>
<reference evidence="6 8" key="1">
    <citation type="submission" date="2016-08" db="EMBL/GenBank/DDBJ databases">
        <title>Complete genome sequence of Acinetobacter baylyi strain GFJ2.</title>
        <authorList>
            <person name="Tabata M."/>
            <person name="Kuboki S."/>
            <person name="Gibu N."/>
            <person name="Kinouchi Y."/>
            <person name="Vangnai A."/>
            <person name="Kasai D."/>
            <person name="Fukuda M."/>
        </authorList>
    </citation>
    <scope>NUCLEOTIDE SEQUENCE [LARGE SCALE GENOMIC DNA]</scope>
    <source>
        <strain evidence="6 8">GFJ2</strain>
    </source>
</reference>
<dbReference type="EMBL" id="CP134206">
    <property type="protein sequence ID" value="WND04416.1"/>
    <property type="molecule type" value="Genomic_DNA"/>
</dbReference>
<dbReference type="Proteomes" id="UP001256400">
    <property type="component" value="Chromosome"/>
</dbReference>
<proteinExistence type="inferred from homology"/>
<evidence type="ECO:0000313" key="8">
    <source>
        <dbReference type="Proteomes" id="UP000185674"/>
    </source>
</evidence>
<dbReference type="InterPro" id="IPR036388">
    <property type="entry name" value="WH-like_DNA-bd_sf"/>
</dbReference>
<evidence type="ECO:0000313" key="7">
    <source>
        <dbReference type="EMBL" id="WND04416.1"/>
    </source>
</evidence>
<dbReference type="InterPro" id="IPR005119">
    <property type="entry name" value="LysR_subst-bd"/>
</dbReference>
<evidence type="ECO:0000259" key="5">
    <source>
        <dbReference type="PROSITE" id="PS50931"/>
    </source>
</evidence>
<dbReference type="SUPFAM" id="SSF46785">
    <property type="entry name" value="Winged helix' DNA-binding domain"/>
    <property type="match status" value="1"/>
</dbReference>
<dbReference type="InterPro" id="IPR036390">
    <property type="entry name" value="WH_DNA-bd_sf"/>
</dbReference>
<sequence length="309" mass="35575">MNFKSIENFYWVARLNSFNKAAVKLNTTQPAVSQRLNTFEQELGVKLLERTSRSLQLTEKGQIVYAYAEKYIQLNHELLKALSEKTALQATIRLGVAETIVHTWLVDFIEQVQQEYPAVTFDIVINITPMLKQAVEAGELDMAFLLESSCNFDCVEIPLCQFQHSFLIAPRFHKRFLERQLTLKDVSNSTILTYPKMTYPYMDLKNQLMQHGLKEPKTITSYSLATLIKMTEEGMGIGIIPHLSVIHELREKRLQILPSELVLKPFRFSCVYIAGKDDLVKQSLSKIAQQIAQHSLRKLNNQFNGDDYR</sequence>
<dbReference type="Pfam" id="PF00126">
    <property type="entry name" value="HTH_1"/>
    <property type="match status" value="1"/>
</dbReference>
<evidence type="ECO:0000313" key="6">
    <source>
        <dbReference type="EMBL" id="APV34888.1"/>
    </source>
</evidence>
<dbReference type="KEGG" id="asol:BEN76_02165"/>